<dbReference type="EMBL" id="LR026993">
    <property type="protein sequence ID" value="VDB94902.1"/>
    <property type="molecule type" value="Genomic_DNA"/>
</dbReference>
<name>A0A9X9MQ24_BLUGR</name>
<gene>
    <name evidence="2" type="ORF">BGT96224V316_LOCUS7981</name>
</gene>
<accession>A0A9X9MQ24</accession>
<sequence>MNQEKAGSNQARPTHNMLSR</sequence>
<evidence type="ECO:0000256" key="1">
    <source>
        <dbReference type="SAM" id="MobiDB-lite"/>
    </source>
</evidence>
<reference evidence="2 3" key="1">
    <citation type="submission" date="2018-08" db="EMBL/GenBank/DDBJ databases">
        <authorList>
            <person name="Muller C M."/>
        </authorList>
    </citation>
    <scope>NUCLEOTIDE SEQUENCE [LARGE SCALE GENOMIC DNA]</scope>
</reference>
<keyword evidence="3" id="KW-1185">Reference proteome</keyword>
<evidence type="ECO:0000313" key="2">
    <source>
        <dbReference type="EMBL" id="VDB94902.1"/>
    </source>
</evidence>
<organism evidence="2 3">
    <name type="scientific">Blumeria graminis f. sp. tritici</name>
    <dbReference type="NCBI Taxonomy" id="62690"/>
    <lineage>
        <taxon>Eukaryota</taxon>
        <taxon>Fungi</taxon>
        <taxon>Dikarya</taxon>
        <taxon>Ascomycota</taxon>
        <taxon>Pezizomycotina</taxon>
        <taxon>Leotiomycetes</taxon>
        <taxon>Erysiphales</taxon>
        <taxon>Erysiphaceae</taxon>
        <taxon>Blumeria</taxon>
    </lineage>
</organism>
<feature type="region of interest" description="Disordered" evidence="1">
    <location>
        <begin position="1"/>
        <end position="20"/>
    </location>
</feature>
<protein>
    <submittedName>
        <fullName evidence="2">Bgt-50233</fullName>
    </submittedName>
</protein>
<dbReference type="AlphaFoldDB" id="A0A9X9MQ24"/>
<evidence type="ECO:0000313" key="3">
    <source>
        <dbReference type="Proteomes" id="UP000324639"/>
    </source>
</evidence>
<dbReference type="Proteomes" id="UP000324639">
    <property type="component" value="Chromosome Bgt_-10"/>
</dbReference>
<proteinExistence type="predicted"/>